<dbReference type="InterPro" id="IPR001375">
    <property type="entry name" value="Peptidase_S9_cat"/>
</dbReference>
<dbReference type="InterPro" id="IPR029058">
    <property type="entry name" value="AB_hydrolase_fold"/>
</dbReference>
<dbReference type="Proteomes" id="UP000664844">
    <property type="component" value="Unassembled WGS sequence"/>
</dbReference>
<dbReference type="Pfam" id="PF00326">
    <property type="entry name" value="Peptidase_S9"/>
    <property type="match status" value="1"/>
</dbReference>
<reference evidence="4 5" key="1">
    <citation type="submission" date="2021-03" db="EMBL/GenBank/DDBJ databases">
        <title>Metabolic Capacity of the Antarctic Cyanobacterium Phormidium pseudopriestleyi that Sustains Oxygenic Photosynthesis in the Presence of Hydrogen Sulfide.</title>
        <authorList>
            <person name="Lumian J.E."/>
            <person name="Jungblut A.D."/>
            <person name="Dillon M.L."/>
            <person name="Hawes I."/>
            <person name="Doran P.T."/>
            <person name="Mackey T.J."/>
            <person name="Dick G.J."/>
            <person name="Grettenberger C.L."/>
            <person name="Sumner D.Y."/>
        </authorList>
    </citation>
    <scope>NUCLEOTIDE SEQUENCE [LARGE SCALE GENOMIC DNA]</scope>
    <source>
        <strain evidence="4 5">FRX01</strain>
    </source>
</reference>
<evidence type="ECO:0000259" key="3">
    <source>
        <dbReference type="Pfam" id="PF12146"/>
    </source>
</evidence>
<evidence type="ECO:0000313" key="5">
    <source>
        <dbReference type="Proteomes" id="UP000664844"/>
    </source>
</evidence>
<keyword evidence="1" id="KW-1133">Transmembrane helix</keyword>
<feature type="domain" description="Serine aminopeptidase S33" evidence="3">
    <location>
        <begin position="76"/>
        <end position="181"/>
    </location>
</feature>
<dbReference type="GO" id="GO:0016787">
    <property type="term" value="F:hydrolase activity"/>
    <property type="evidence" value="ECO:0007669"/>
    <property type="project" value="UniProtKB-KW"/>
</dbReference>
<dbReference type="Pfam" id="PF12146">
    <property type="entry name" value="Hydrolase_4"/>
    <property type="match status" value="1"/>
</dbReference>
<dbReference type="Gene3D" id="3.40.50.1820">
    <property type="entry name" value="alpha/beta hydrolase"/>
    <property type="match status" value="1"/>
</dbReference>
<evidence type="ECO:0000256" key="1">
    <source>
        <dbReference type="SAM" id="Phobius"/>
    </source>
</evidence>
<dbReference type="PANTHER" id="PTHR12277:SF81">
    <property type="entry name" value="PROTEIN ABHD13"/>
    <property type="match status" value="1"/>
</dbReference>
<protein>
    <submittedName>
        <fullName evidence="4">Alpha/beta hydrolase</fullName>
    </submittedName>
</protein>
<dbReference type="PANTHER" id="PTHR12277">
    <property type="entry name" value="ALPHA/BETA HYDROLASE DOMAIN-CONTAINING PROTEIN"/>
    <property type="match status" value="1"/>
</dbReference>
<comment type="caution">
    <text evidence="4">The sequence shown here is derived from an EMBL/GenBank/DDBJ whole genome shotgun (WGS) entry which is preliminary data.</text>
</comment>
<sequence>MNPKLKHLLIGDFSLKRLVRSLLFVYVSIGIYGYFFSERMIFIPQPASYSQLPGLLSLTSANEKQIAAVYLANPQADYTILYSHGNAEDLGDILPVLTQLQTIGFSVLSFDYQGYGISEGNPTERRAVEDMEAAYFYLTETLKIPPEQIIVYGRSVGGGPALELADRYPVGGLVVESSFTSIFRTVTRIPIYPVDKFNNIRNIQRVNCPVLVIHGTEDEVIPFWHGEALFAAAPSPKQSLWVEGAGHNDLILVAGDRHSAALLELVGSLNPNSSAE</sequence>
<evidence type="ECO:0000313" key="4">
    <source>
        <dbReference type="EMBL" id="MBO0350594.1"/>
    </source>
</evidence>
<keyword evidence="1" id="KW-0812">Transmembrane</keyword>
<keyword evidence="1" id="KW-0472">Membrane</keyword>
<keyword evidence="5" id="KW-1185">Reference proteome</keyword>
<feature type="transmembrane region" description="Helical" evidence="1">
    <location>
        <begin position="21"/>
        <end position="37"/>
    </location>
</feature>
<gene>
    <name evidence="4" type="ORF">J0895_16125</name>
</gene>
<feature type="domain" description="Peptidase S9 prolyl oligopeptidase catalytic" evidence="2">
    <location>
        <begin position="196"/>
        <end position="233"/>
    </location>
</feature>
<dbReference type="InterPro" id="IPR022742">
    <property type="entry name" value="Hydrolase_4"/>
</dbReference>
<dbReference type="RefSeq" id="WP_207089068.1">
    <property type="nucleotide sequence ID" value="NZ_JAFLQW010000428.1"/>
</dbReference>
<dbReference type="SUPFAM" id="SSF53474">
    <property type="entry name" value="alpha/beta-Hydrolases"/>
    <property type="match status" value="1"/>
</dbReference>
<name>A0ABS3FTZ5_9CYAN</name>
<dbReference type="EMBL" id="JAFLQW010000428">
    <property type="protein sequence ID" value="MBO0350594.1"/>
    <property type="molecule type" value="Genomic_DNA"/>
</dbReference>
<proteinExistence type="predicted"/>
<evidence type="ECO:0000259" key="2">
    <source>
        <dbReference type="Pfam" id="PF00326"/>
    </source>
</evidence>
<keyword evidence="4" id="KW-0378">Hydrolase</keyword>
<organism evidence="4 5">
    <name type="scientific">Phormidium pseudopriestleyi FRX01</name>
    <dbReference type="NCBI Taxonomy" id="1759528"/>
    <lineage>
        <taxon>Bacteria</taxon>
        <taxon>Bacillati</taxon>
        <taxon>Cyanobacteriota</taxon>
        <taxon>Cyanophyceae</taxon>
        <taxon>Oscillatoriophycideae</taxon>
        <taxon>Oscillatoriales</taxon>
        <taxon>Oscillatoriaceae</taxon>
        <taxon>Phormidium</taxon>
    </lineage>
</organism>
<accession>A0ABS3FTZ5</accession>